<feature type="transmembrane region" description="Helical" evidence="1">
    <location>
        <begin position="260"/>
        <end position="281"/>
    </location>
</feature>
<proteinExistence type="predicted"/>
<feature type="transmembrane region" description="Helical" evidence="1">
    <location>
        <begin position="183"/>
        <end position="205"/>
    </location>
</feature>
<feature type="transmembrane region" description="Helical" evidence="1">
    <location>
        <begin position="20"/>
        <end position="44"/>
    </location>
</feature>
<name>A0A1I8AWP2_9BILA</name>
<evidence type="ECO:0000313" key="2">
    <source>
        <dbReference type="Proteomes" id="UP000095287"/>
    </source>
</evidence>
<dbReference type="Gene3D" id="1.20.1070.10">
    <property type="entry name" value="Rhodopsin 7-helix transmembrane proteins"/>
    <property type="match status" value="1"/>
</dbReference>
<evidence type="ECO:0000313" key="3">
    <source>
        <dbReference type="WBParaSite" id="L893_g997.t1"/>
    </source>
</evidence>
<feature type="transmembrane region" description="Helical" evidence="1">
    <location>
        <begin position="100"/>
        <end position="121"/>
    </location>
</feature>
<dbReference type="Proteomes" id="UP000095287">
    <property type="component" value="Unplaced"/>
</dbReference>
<dbReference type="AlphaFoldDB" id="A0A1I8AWP2"/>
<feature type="transmembrane region" description="Helical" evidence="1">
    <location>
        <begin position="128"/>
        <end position="150"/>
    </location>
</feature>
<keyword evidence="1" id="KW-1133">Transmembrane helix</keyword>
<keyword evidence="1" id="KW-0812">Transmembrane</keyword>
<dbReference type="WBParaSite" id="L893_g997.t1">
    <property type="protein sequence ID" value="L893_g997.t1"/>
    <property type="gene ID" value="L893_g997"/>
</dbReference>
<keyword evidence="1" id="KW-0472">Membrane</keyword>
<feature type="transmembrane region" description="Helical" evidence="1">
    <location>
        <begin position="56"/>
        <end position="80"/>
    </location>
</feature>
<accession>A0A1I8AWP2</accession>
<evidence type="ECO:0000256" key="1">
    <source>
        <dbReference type="SAM" id="Phobius"/>
    </source>
</evidence>
<protein>
    <submittedName>
        <fullName evidence="3">G_PROTEIN_RECEP_F1_2 domain-containing protein</fullName>
    </submittedName>
</protein>
<keyword evidence="2" id="KW-1185">Reference proteome</keyword>
<reference evidence="3" key="1">
    <citation type="submission" date="2016-11" db="UniProtKB">
        <authorList>
            <consortium name="WormBaseParasite"/>
        </authorList>
    </citation>
    <scope>IDENTIFICATION</scope>
</reference>
<organism evidence="2 3">
    <name type="scientific">Steinernema glaseri</name>
    <dbReference type="NCBI Taxonomy" id="37863"/>
    <lineage>
        <taxon>Eukaryota</taxon>
        <taxon>Metazoa</taxon>
        <taxon>Ecdysozoa</taxon>
        <taxon>Nematoda</taxon>
        <taxon>Chromadorea</taxon>
        <taxon>Rhabditida</taxon>
        <taxon>Tylenchina</taxon>
        <taxon>Panagrolaimomorpha</taxon>
        <taxon>Strongyloidoidea</taxon>
        <taxon>Steinernematidae</taxon>
        <taxon>Steinernema</taxon>
    </lineage>
</organism>
<dbReference type="PANTHER" id="PTHR22718:SF11">
    <property type="entry name" value="7TM GPCR SERPENTINE RECEPTOR CLASS X (SRX) DOMAIN-CONTAINING PROTEIN"/>
    <property type="match status" value="1"/>
</dbReference>
<feature type="transmembrane region" description="Helical" evidence="1">
    <location>
        <begin position="226"/>
        <end position="248"/>
    </location>
</feature>
<dbReference type="PANTHER" id="PTHR22718">
    <property type="entry name" value="SERPENTINE RECEPTOR, CLASS X"/>
    <property type="match status" value="1"/>
</dbReference>
<sequence length="304" mass="34209">MSLIAVTEDPMAAPDAVVTISGVLYIILASVFFTINAFLLAMMFRNPEYQTATYRIIKCIYMACMIQLSIFIVGGAMTLADSVFNEKLNKVLGAILQASWFLYLGLSLSLAIDRLLCFVVFSPKKCSLVNAVILAASWLIGFAYLIAFLIPGFGFGYCCVNHQYLHWFYLNEPGAQILKATEVVLDFIVLSLVLLIYIIVFAYLMKMRKNKANGNETAKMSLKIELRILVSSIISFVYEATYLLWFFWGSNFLADSSYRHIVTTFLWIAECGLFSVTTIVINSSVRNRVKTIMVTTRTTTATRF</sequence>
<dbReference type="SUPFAM" id="SSF81321">
    <property type="entry name" value="Family A G protein-coupled receptor-like"/>
    <property type="match status" value="1"/>
</dbReference>